<keyword evidence="3 9" id="KW-1134">Transmembrane beta strand</keyword>
<dbReference type="InterPro" id="IPR010131">
    <property type="entry name" value="MdtP/NodT-like"/>
</dbReference>
<comment type="subcellular location">
    <subcellularLocation>
        <location evidence="9">Cell membrane</location>
        <topology evidence="9">Lipid-anchor</topology>
    </subcellularLocation>
    <subcellularLocation>
        <location evidence="1">Membrane</location>
    </subcellularLocation>
</comment>
<dbReference type="EMBL" id="NRRU01000012">
    <property type="protein sequence ID" value="MBK1712089.1"/>
    <property type="molecule type" value="Genomic_DNA"/>
</dbReference>
<dbReference type="NCBIfam" id="TIGR01845">
    <property type="entry name" value="outer_NodT"/>
    <property type="match status" value="1"/>
</dbReference>
<dbReference type="PANTHER" id="PTHR30203:SF20">
    <property type="entry name" value="MULTIDRUG RESISTANCE OUTER MEMBRANE PROTEIN MDTP-RELATED"/>
    <property type="match status" value="1"/>
</dbReference>
<comment type="caution">
    <text evidence="10">The sequence shown here is derived from an EMBL/GenBank/DDBJ whole genome shotgun (WGS) entry which is preliminary data.</text>
</comment>
<evidence type="ECO:0000256" key="9">
    <source>
        <dbReference type="RuleBase" id="RU362097"/>
    </source>
</evidence>
<gene>
    <name evidence="10" type="ORF">CKO43_04765</name>
</gene>
<evidence type="ECO:0000256" key="5">
    <source>
        <dbReference type="ARBA" id="ARBA00022729"/>
    </source>
</evidence>
<dbReference type="Pfam" id="PF02321">
    <property type="entry name" value="OEP"/>
    <property type="match status" value="2"/>
</dbReference>
<reference evidence="10" key="2">
    <citation type="journal article" date="2020" name="Microorganisms">
        <title>Osmotic Adaptation and Compatible Solute Biosynthesis of Phototrophic Bacteria as Revealed from Genome Analyses.</title>
        <authorList>
            <person name="Imhoff J.F."/>
            <person name="Rahn T."/>
            <person name="Kunzel S."/>
            <person name="Keller A."/>
            <person name="Neulinger S.C."/>
        </authorList>
    </citation>
    <scope>NUCLEOTIDE SEQUENCE</scope>
    <source>
        <strain evidence="10">IM 151</strain>
    </source>
</reference>
<evidence type="ECO:0000256" key="2">
    <source>
        <dbReference type="ARBA" id="ARBA00007613"/>
    </source>
</evidence>
<name>A0ABS1DQ05_RUBGE</name>
<proteinExistence type="inferred from homology"/>
<organism evidence="10 11">
    <name type="scientific">Rubrivivax gelatinosus</name>
    <name type="common">Rhodocyclus gelatinosus</name>
    <name type="synonym">Rhodopseudomonas gelatinosa</name>
    <dbReference type="NCBI Taxonomy" id="28068"/>
    <lineage>
        <taxon>Bacteria</taxon>
        <taxon>Pseudomonadati</taxon>
        <taxon>Pseudomonadota</taxon>
        <taxon>Betaproteobacteria</taxon>
        <taxon>Burkholderiales</taxon>
        <taxon>Sphaerotilaceae</taxon>
        <taxon>Rubrivivax</taxon>
    </lineage>
</organism>
<dbReference type="PANTHER" id="PTHR30203">
    <property type="entry name" value="OUTER MEMBRANE CATION EFFLUX PROTEIN"/>
    <property type="match status" value="1"/>
</dbReference>
<evidence type="ECO:0000256" key="4">
    <source>
        <dbReference type="ARBA" id="ARBA00022692"/>
    </source>
</evidence>
<dbReference type="Gene3D" id="2.20.200.10">
    <property type="entry name" value="Outer membrane efflux proteins (OEP)"/>
    <property type="match status" value="1"/>
</dbReference>
<evidence type="ECO:0000313" key="10">
    <source>
        <dbReference type="EMBL" id="MBK1712089.1"/>
    </source>
</evidence>
<keyword evidence="6 9" id="KW-0472">Membrane</keyword>
<accession>A0ABS1DQ05</accession>
<keyword evidence="8 9" id="KW-0449">Lipoprotein</keyword>
<dbReference type="Gene3D" id="1.20.1600.10">
    <property type="entry name" value="Outer membrane efflux proteins (OEP)"/>
    <property type="match status" value="1"/>
</dbReference>
<dbReference type="Proteomes" id="UP001041814">
    <property type="component" value="Unassembled WGS sequence"/>
</dbReference>
<sequence>MLHALSAPPPQPGRRPRLACLGLAAAAMLAGCAQLPDPVPMPDPKPGSAYATAESLRAPAAAWPENRWWQAYGDRQLDTLVDEALAGAPDMAAAAARLQRAASYTQVAGAALLPQLGAGASATQSRFSSNYLTPANMLPDGWNDVGQATLELRWELDFWGANRATLAAATSELEAAGAEFAQARLLLAAAVSAQYAELGRLQANRDTAARSVEIRARSAELVAERHHNGLETRGNLRQADAGRAAAEGVLLAVDERIALQRNRLAALLGAGPDRGLAISAPTLRLDRGFGLPAEIGAELLGRRPDVVAARLQAQAQARRIDAAEAAFYPNVNLSAMIGLQSLGVDNLTRSGSTMGSVGPALSLPIFTGGRLRGQLRGAQAAYAESVARYDQTVAHALQEVADAAVSLKALGPRLAKAEEALQAATEAHRVARERYDGGLASYLEVLSAEDVLLSSLNTLTDLRAGSLSLDVALQRALGGGYHVATR</sequence>
<evidence type="ECO:0000256" key="7">
    <source>
        <dbReference type="ARBA" id="ARBA00023139"/>
    </source>
</evidence>
<dbReference type="InterPro" id="IPR003423">
    <property type="entry name" value="OMP_efflux"/>
</dbReference>
<evidence type="ECO:0000256" key="3">
    <source>
        <dbReference type="ARBA" id="ARBA00022452"/>
    </source>
</evidence>
<dbReference type="RefSeq" id="WP_242481054.1">
    <property type="nucleotide sequence ID" value="NZ_NRRU01000012.1"/>
</dbReference>
<comment type="similarity">
    <text evidence="2 9">Belongs to the outer membrane factor (OMF) (TC 1.B.17) family.</text>
</comment>
<keyword evidence="4 9" id="KW-0812">Transmembrane</keyword>
<evidence type="ECO:0000256" key="1">
    <source>
        <dbReference type="ARBA" id="ARBA00004370"/>
    </source>
</evidence>
<keyword evidence="11" id="KW-1185">Reference proteome</keyword>
<evidence type="ECO:0000256" key="8">
    <source>
        <dbReference type="ARBA" id="ARBA00023288"/>
    </source>
</evidence>
<keyword evidence="5" id="KW-0732">Signal</keyword>
<keyword evidence="7 9" id="KW-0564">Palmitate</keyword>
<dbReference type="SUPFAM" id="SSF56954">
    <property type="entry name" value="Outer membrane efflux proteins (OEP)"/>
    <property type="match status" value="1"/>
</dbReference>
<reference evidence="10" key="1">
    <citation type="submission" date="2017-08" db="EMBL/GenBank/DDBJ databases">
        <authorList>
            <person name="Imhoff J.F."/>
            <person name="Rahn T."/>
            <person name="Kuenzel S."/>
            <person name="Neulinger S.C."/>
        </authorList>
    </citation>
    <scope>NUCLEOTIDE SEQUENCE</scope>
    <source>
        <strain evidence="10">IM 151</strain>
    </source>
</reference>
<protein>
    <submittedName>
        <fullName evidence="10">Multidrug transporter</fullName>
    </submittedName>
</protein>
<evidence type="ECO:0000313" key="11">
    <source>
        <dbReference type="Proteomes" id="UP001041814"/>
    </source>
</evidence>
<evidence type="ECO:0000256" key="6">
    <source>
        <dbReference type="ARBA" id="ARBA00023136"/>
    </source>
</evidence>